<dbReference type="Proteomes" id="UP000094580">
    <property type="component" value="Unassembled WGS sequence"/>
</dbReference>
<feature type="signal peptide" evidence="1">
    <location>
        <begin position="1"/>
        <end position="19"/>
    </location>
</feature>
<keyword evidence="1" id="KW-0732">Signal</keyword>
<reference evidence="2 3" key="1">
    <citation type="submission" date="2016-07" db="EMBL/GenBank/DDBJ databases">
        <authorList>
            <person name="Townsley L."/>
            <person name="Shank E.A."/>
        </authorList>
    </citation>
    <scope>NUCLEOTIDE SEQUENCE [LARGE SCALE GENOMIC DNA]</scope>
    <source>
        <strain evidence="2 3">CH01</strain>
    </source>
</reference>
<name>A0ABX2ZV94_9BACI</name>
<evidence type="ECO:0000313" key="2">
    <source>
        <dbReference type="EMBL" id="ODG93478.1"/>
    </source>
</evidence>
<dbReference type="PROSITE" id="PS51257">
    <property type="entry name" value="PROKAR_LIPOPROTEIN"/>
    <property type="match status" value="1"/>
</dbReference>
<comment type="caution">
    <text evidence="2">The sequence shown here is derived from an EMBL/GenBank/DDBJ whole genome shotgun (WGS) entry which is preliminary data.</text>
</comment>
<evidence type="ECO:0000256" key="1">
    <source>
        <dbReference type="SAM" id="SignalP"/>
    </source>
</evidence>
<evidence type="ECO:0008006" key="4">
    <source>
        <dbReference type="Google" id="ProtNLM"/>
    </source>
</evidence>
<feature type="chain" id="PRO_5045343143" description="Lipoprotein" evidence="1">
    <location>
        <begin position="20"/>
        <end position="202"/>
    </location>
</feature>
<dbReference type="RefSeq" id="WP_069032540.1">
    <property type="nucleotide sequence ID" value="NZ_MDKC01000002.1"/>
</dbReference>
<keyword evidence="3" id="KW-1185">Reference proteome</keyword>
<organism evidence="2 3">
    <name type="scientific">Gottfriedia luciferensis</name>
    <dbReference type="NCBI Taxonomy" id="178774"/>
    <lineage>
        <taxon>Bacteria</taxon>
        <taxon>Bacillati</taxon>
        <taxon>Bacillota</taxon>
        <taxon>Bacilli</taxon>
        <taxon>Bacillales</taxon>
        <taxon>Bacillaceae</taxon>
        <taxon>Gottfriedia</taxon>
    </lineage>
</organism>
<evidence type="ECO:0000313" key="3">
    <source>
        <dbReference type="Proteomes" id="UP000094580"/>
    </source>
</evidence>
<proteinExistence type="predicted"/>
<gene>
    <name evidence="2" type="ORF">BED47_04130</name>
</gene>
<protein>
    <recommendedName>
        <fullName evidence="4">Lipoprotein</fullName>
    </recommendedName>
</protein>
<accession>A0ABX2ZV94</accession>
<sequence length="202" mass="22782">MRKIIFTTILIMLFCSLSACTKIQKSNNTISEVKLTKRENAILSTTSDKSFVYDFNVASNYKELSVWIEKYEFGKLVGDKINHITSGIKEDGTIIFTTSKTPTNQNQSLFNISINSDGSTSASNQVETIFKDGLEGVTSISGSNQTENNPIQHNIVLASICYKKDGSRMDSLTDDFYRDVNKHIDEIRDYDVVYLLRADFIK</sequence>
<dbReference type="EMBL" id="MDKC01000002">
    <property type="protein sequence ID" value="ODG93478.1"/>
    <property type="molecule type" value="Genomic_DNA"/>
</dbReference>